<dbReference type="PROSITE" id="PS50125">
    <property type="entry name" value="GUANYLATE_CYCLASE_2"/>
    <property type="match status" value="1"/>
</dbReference>
<dbReference type="EC" id="4.6.1.1" evidence="5"/>
<dbReference type="GO" id="GO:0046872">
    <property type="term" value="F:metal ion binding"/>
    <property type="evidence" value="ECO:0007669"/>
    <property type="project" value="UniProtKB-KW"/>
</dbReference>
<dbReference type="GO" id="GO:0004016">
    <property type="term" value="F:adenylate cyclase activity"/>
    <property type="evidence" value="ECO:0007669"/>
    <property type="project" value="UniProtKB-EC"/>
</dbReference>
<reference evidence="21" key="1">
    <citation type="journal article" date="2014" name="Nat. Genet.">
        <title>Genome of the human hookworm Necator americanus.</title>
        <authorList>
            <person name="Tang Y.T."/>
            <person name="Gao X."/>
            <person name="Rosa B.A."/>
            <person name="Abubucker S."/>
            <person name="Hallsworth-Pepin K."/>
            <person name="Martin J."/>
            <person name="Tyagi R."/>
            <person name="Heizer E."/>
            <person name="Zhang X."/>
            <person name="Bhonagiri-Palsikar V."/>
            <person name="Minx P."/>
            <person name="Warren W.C."/>
            <person name="Wang Q."/>
            <person name="Zhan B."/>
            <person name="Hotez P.J."/>
            <person name="Sternberg P.W."/>
            <person name="Dougall A."/>
            <person name="Gaze S.T."/>
            <person name="Mulvenna J."/>
            <person name="Sotillo J."/>
            <person name="Ranganathan S."/>
            <person name="Rabelo E.M."/>
            <person name="Wilson R.K."/>
            <person name="Felgner P.L."/>
            <person name="Bethony J."/>
            <person name="Hawdon J.M."/>
            <person name="Gasser R.B."/>
            <person name="Loukas A."/>
            <person name="Mitreva M."/>
        </authorList>
    </citation>
    <scope>NUCLEOTIDE SEQUENCE [LARGE SCALE GENOMIC DNA]</scope>
</reference>
<evidence type="ECO:0000256" key="13">
    <source>
        <dbReference type="ARBA" id="ARBA00022998"/>
    </source>
</evidence>
<dbReference type="GO" id="GO:0004383">
    <property type="term" value="F:guanylate cyclase activity"/>
    <property type="evidence" value="ECO:0007669"/>
    <property type="project" value="UniProtKB-EC"/>
</dbReference>
<dbReference type="InterPro" id="IPR029787">
    <property type="entry name" value="Nucleotide_cyclase"/>
</dbReference>
<keyword evidence="21" id="KW-1185">Reference proteome</keyword>
<dbReference type="SMART" id="SM00044">
    <property type="entry name" value="CYCc"/>
    <property type="match status" value="1"/>
</dbReference>
<dbReference type="Proteomes" id="UP000053676">
    <property type="component" value="Unassembled WGS sequence"/>
</dbReference>
<evidence type="ECO:0000256" key="2">
    <source>
        <dbReference type="ARBA" id="ARBA00001593"/>
    </source>
</evidence>
<dbReference type="FunFam" id="3.30.70.1230:FF:000001">
    <property type="entry name" value="Adenylate cyclase"/>
    <property type="match status" value="1"/>
</dbReference>
<proteinExistence type="inferred from homology"/>
<dbReference type="GO" id="GO:0006171">
    <property type="term" value="P:cAMP biosynthetic process"/>
    <property type="evidence" value="ECO:0007669"/>
    <property type="project" value="UniProtKB-KW"/>
</dbReference>
<dbReference type="InterPro" id="IPR018297">
    <property type="entry name" value="A/G_cyclase_CS"/>
</dbReference>
<evidence type="ECO:0000256" key="4">
    <source>
        <dbReference type="ARBA" id="ARBA00004141"/>
    </source>
</evidence>
<evidence type="ECO:0000256" key="15">
    <source>
        <dbReference type="ARBA" id="ARBA00023180"/>
    </source>
</evidence>
<dbReference type="InterPro" id="IPR009398">
    <property type="entry name" value="Adcy_conserved_dom"/>
</dbReference>
<evidence type="ECO:0000256" key="5">
    <source>
        <dbReference type="ARBA" id="ARBA00012201"/>
    </source>
</evidence>
<feature type="transmembrane region" description="Helical" evidence="18">
    <location>
        <begin position="151"/>
        <end position="172"/>
    </location>
</feature>
<keyword evidence="12 18" id="KW-1133">Transmembrane helix</keyword>
<evidence type="ECO:0000256" key="16">
    <source>
        <dbReference type="ARBA" id="ARBA00023239"/>
    </source>
</evidence>
<dbReference type="GO" id="GO:0005886">
    <property type="term" value="C:plasma membrane"/>
    <property type="evidence" value="ECO:0007669"/>
    <property type="project" value="InterPro"/>
</dbReference>
<keyword evidence="6 18" id="KW-0812">Transmembrane</keyword>
<evidence type="ECO:0000256" key="6">
    <source>
        <dbReference type="ARBA" id="ARBA00022692"/>
    </source>
</evidence>
<keyword evidence="15" id="KW-0325">Glycoprotein</keyword>
<evidence type="ECO:0000256" key="11">
    <source>
        <dbReference type="ARBA" id="ARBA00022842"/>
    </source>
</evidence>
<dbReference type="GO" id="GO:0005524">
    <property type="term" value="F:ATP binding"/>
    <property type="evidence" value="ECO:0007669"/>
    <property type="project" value="UniProtKB-KW"/>
</dbReference>
<evidence type="ECO:0000256" key="1">
    <source>
        <dbReference type="ARBA" id="ARBA00001436"/>
    </source>
</evidence>
<evidence type="ECO:0000256" key="18">
    <source>
        <dbReference type="SAM" id="Phobius"/>
    </source>
</evidence>
<organism evidence="20 21">
    <name type="scientific">Necator americanus</name>
    <name type="common">Human hookworm</name>
    <dbReference type="NCBI Taxonomy" id="51031"/>
    <lineage>
        <taxon>Eukaryota</taxon>
        <taxon>Metazoa</taxon>
        <taxon>Ecdysozoa</taxon>
        <taxon>Nematoda</taxon>
        <taxon>Chromadorea</taxon>
        <taxon>Rhabditida</taxon>
        <taxon>Rhabditina</taxon>
        <taxon>Rhabditomorpha</taxon>
        <taxon>Strongyloidea</taxon>
        <taxon>Ancylostomatidae</taxon>
        <taxon>Bunostominae</taxon>
        <taxon>Necator</taxon>
    </lineage>
</organism>
<evidence type="ECO:0000259" key="19">
    <source>
        <dbReference type="PROSITE" id="PS50125"/>
    </source>
</evidence>
<dbReference type="Pfam" id="PF06327">
    <property type="entry name" value="Adcy_cons_dom"/>
    <property type="match status" value="1"/>
</dbReference>
<evidence type="ECO:0000256" key="3">
    <source>
        <dbReference type="ARBA" id="ARBA00001946"/>
    </source>
</evidence>
<keyword evidence="16 17" id="KW-0456">Lyase</keyword>
<dbReference type="EMBL" id="KI668838">
    <property type="protein sequence ID" value="ETN71244.1"/>
    <property type="molecule type" value="Genomic_DNA"/>
</dbReference>
<dbReference type="PROSITE" id="PS00452">
    <property type="entry name" value="GUANYLATE_CYCLASE_1"/>
    <property type="match status" value="1"/>
</dbReference>
<dbReference type="SUPFAM" id="SSF55073">
    <property type="entry name" value="Nucleotide cyclase"/>
    <property type="match status" value="1"/>
</dbReference>
<dbReference type="KEGG" id="nai:NECAME_00933"/>
<evidence type="ECO:0000256" key="8">
    <source>
        <dbReference type="ARBA" id="ARBA00022737"/>
    </source>
</evidence>
<feature type="transmembrane region" description="Helical" evidence="18">
    <location>
        <begin position="120"/>
        <end position="139"/>
    </location>
</feature>
<evidence type="ECO:0000256" key="10">
    <source>
        <dbReference type="ARBA" id="ARBA00022840"/>
    </source>
</evidence>
<comment type="catalytic activity">
    <reaction evidence="1">
        <text>GTP = 3',5'-cyclic GMP + diphosphate</text>
        <dbReference type="Rhea" id="RHEA:13665"/>
        <dbReference type="ChEBI" id="CHEBI:33019"/>
        <dbReference type="ChEBI" id="CHEBI:37565"/>
        <dbReference type="ChEBI" id="CHEBI:57746"/>
        <dbReference type="EC" id="4.6.1.2"/>
    </reaction>
</comment>
<sequence length="544" mass="62058">MNKELRLTGHASKLQRGQSLRQAVKPTKPLKDDVENHLKQGIQAINKENWRQTHCKRITLKFEKDHVEKKFLEIKESALLAQICCYFFIFILACWILIIGKMSNVYLHGCSLRRTRYFTRLYGIKGIFGKLFTLTLRNAKRGAKKLKCSRSVRIFFIFAIVLLAHSAIISTLDADQCSFECTDGGPMLSNSSCHEIPTGKAEVCIATVLTVSGITLLWLFPGPQITNRQFHVWLQRNQFFNNFTLVDQLDAYCSNVSTIDDLRIFFTVTAAFAVVLILMQTRRSELISRYDFIWKLQALHEQVEMTKKHAQNRCILENILPSHVARHFLEDKVDSKSKDLYHEARDFACIIFITITDFSKFYMELDANNEGVECLRLLNEIISDFDDLLDRDEFKCIEKIKTISTTYMAASGLYGKTEDNSHVVAVARFAQALLVKIQAINEHSFNNFDLRIGINVGPVVAGVIGLMKPHYDIWGNSVNVASRMDSSGVPGKIQVTEETKNILEKEGFELECRGEINVKGKGLMTTYFLVSGPYDLQDQVEQFV</sequence>
<dbReference type="CDD" id="cd07302">
    <property type="entry name" value="CHD"/>
    <property type="match status" value="1"/>
</dbReference>
<comment type="subcellular location">
    <subcellularLocation>
        <location evidence="4">Membrane</location>
        <topology evidence="4">Multi-pass membrane protein</topology>
    </subcellularLocation>
</comment>
<dbReference type="GO" id="GO:0007189">
    <property type="term" value="P:adenylate cyclase-activating G protein-coupled receptor signaling pathway"/>
    <property type="evidence" value="ECO:0007669"/>
    <property type="project" value="TreeGrafter"/>
</dbReference>
<comment type="cofactor">
    <cofactor evidence="3">
        <name>Mg(2+)</name>
        <dbReference type="ChEBI" id="CHEBI:18420"/>
    </cofactor>
</comment>
<evidence type="ECO:0000256" key="17">
    <source>
        <dbReference type="RuleBase" id="RU000405"/>
    </source>
</evidence>
<dbReference type="InterPro" id="IPR001054">
    <property type="entry name" value="A/G_cyclase"/>
</dbReference>
<dbReference type="PANTHER" id="PTHR45627:SF16">
    <property type="entry name" value="ADENYLATE CYCLASE"/>
    <property type="match status" value="1"/>
</dbReference>
<accession>W2SNI3</accession>
<feature type="domain" description="Guanylate cyclase" evidence="19">
    <location>
        <begin position="349"/>
        <end position="485"/>
    </location>
</feature>
<keyword evidence="8" id="KW-0677">Repeat</keyword>
<dbReference type="OrthoDB" id="2107370at2759"/>
<keyword evidence="9" id="KW-0547">Nucleotide-binding</keyword>
<evidence type="ECO:0000256" key="7">
    <source>
        <dbReference type="ARBA" id="ARBA00022723"/>
    </source>
</evidence>
<keyword evidence="7" id="KW-0479">Metal-binding</keyword>
<comment type="similarity">
    <text evidence="17">Belongs to the adenylyl cyclase class-4/guanylyl cyclase family.</text>
</comment>
<protein>
    <recommendedName>
        <fullName evidence="5">adenylate cyclase</fullName>
        <ecNumber evidence="5">4.6.1.1</ecNumber>
    </recommendedName>
</protein>
<evidence type="ECO:0000256" key="12">
    <source>
        <dbReference type="ARBA" id="ARBA00022989"/>
    </source>
</evidence>
<keyword evidence="14 18" id="KW-0472">Membrane</keyword>
<dbReference type="Gene3D" id="3.30.70.1230">
    <property type="entry name" value="Nucleotide cyclase"/>
    <property type="match status" value="1"/>
</dbReference>
<name>W2SNI3_NECAM</name>
<keyword evidence="10" id="KW-0067">ATP-binding</keyword>
<keyword evidence="13" id="KW-0115">cAMP biosynthesis</keyword>
<dbReference type="GO" id="GO:0035556">
    <property type="term" value="P:intracellular signal transduction"/>
    <property type="evidence" value="ECO:0007669"/>
    <property type="project" value="InterPro"/>
</dbReference>
<dbReference type="PANTHER" id="PTHR45627">
    <property type="entry name" value="ADENYLATE CYCLASE TYPE 1"/>
    <property type="match status" value="1"/>
</dbReference>
<gene>
    <name evidence="20" type="ORF">NECAME_00933</name>
</gene>
<dbReference type="AlphaFoldDB" id="W2SNI3"/>
<dbReference type="Pfam" id="PF00211">
    <property type="entry name" value="Guanylate_cyc"/>
    <property type="match status" value="1"/>
</dbReference>
<evidence type="ECO:0000313" key="20">
    <source>
        <dbReference type="EMBL" id="ETN71244.1"/>
    </source>
</evidence>
<evidence type="ECO:0000256" key="9">
    <source>
        <dbReference type="ARBA" id="ARBA00022741"/>
    </source>
</evidence>
<evidence type="ECO:0000313" key="21">
    <source>
        <dbReference type="Proteomes" id="UP000053676"/>
    </source>
</evidence>
<comment type="catalytic activity">
    <reaction evidence="2">
        <text>ATP = 3',5'-cyclic AMP + diphosphate</text>
        <dbReference type="Rhea" id="RHEA:15389"/>
        <dbReference type="ChEBI" id="CHEBI:30616"/>
        <dbReference type="ChEBI" id="CHEBI:33019"/>
        <dbReference type="ChEBI" id="CHEBI:58165"/>
        <dbReference type="EC" id="4.6.1.1"/>
    </reaction>
</comment>
<evidence type="ECO:0000256" key="14">
    <source>
        <dbReference type="ARBA" id="ARBA00023136"/>
    </source>
</evidence>
<dbReference type="STRING" id="51031.W2SNI3"/>
<keyword evidence="11" id="KW-0460">Magnesium</keyword>
<feature type="transmembrane region" description="Helical" evidence="18">
    <location>
        <begin position="262"/>
        <end position="279"/>
    </location>
</feature>
<feature type="transmembrane region" description="Helical" evidence="18">
    <location>
        <begin position="79"/>
        <end position="100"/>
    </location>
</feature>